<evidence type="ECO:0000313" key="5">
    <source>
        <dbReference type="RefSeq" id="XP_047740626.1"/>
    </source>
</evidence>
<gene>
    <name evidence="5" type="primary">LOC125179228</name>
</gene>
<evidence type="ECO:0000259" key="3">
    <source>
        <dbReference type="Pfam" id="PF14772"/>
    </source>
</evidence>
<dbReference type="OrthoDB" id="6368007at2759"/>
<sequence>MRAATETLKKVEDQWKVAVDQPVPEDMAEHLRQLREECETLLTEKRSIVSRLRQEIEVLDEKFLEDVQKLRLKRQELIRRLAEHLEELSTASHDTIRHLQVVTENEREALVQRCTEIFDAALAEFSSDLEDMLRQELRSGDLMQDQLISAQLEPSTDSRRTLAQLEMKWQEHKMEASALRLQRCLDRPRLQYRLHLLQQQQQAAAEQLSCARRLIICLRPQLQLHRRKKEQAKHQAEKKRESLLRRLQLQQLSVRQLHDRCTCRTVHLQQLQRGVATMHCDALASLLLQVQELERHIEARVLGRDALPAGDAAVEEMRTLVLQQPPFADTSIRGAAVIIKAASRGASDPLDCTDSASACQSENSELEKAFLLGMVEAAAFLVPVDRLSHLKGIESSEDDALLKLEHIFKEVGINSGEDLSVLLAVARKRKRQRGGQTSSSIAIREANGCVDTDESLGSEIEEFTNSEILDVLIEFSTLQGTAQQGARSAVHHLSADRANGDGPSLLSSDEDRRWQTFLNELCLGRQRTWHIAARVVTEYLTALQGRAQDERTVAELRVKVAEMQRLLA</sequence>
<name>A0A979FW56_HYAAZ</name>
<dbReference type="InterPro" id="IPR039750">
    <property type="entry name" value="DRC1/DRC2"/>
</dbReference>
<protein>
    <submittedName>
        <fullName evidence="5">Uncharacterized protein LOC125179228</fullName>
    </submittedName>
</protein>
<dbReference type="Pfam" id="PF14772">
    <property type="entry name" value="NYD-SP28"/>
    <property type="match status" value="1"/>
</dbReference>
<accession>A0A979FW56</accession>
<feature type="coiled-coil region" evidence="2">
    <location>
        <begin position="31"/>
        <end position="94"/>
    </location>
</feature>
<dbReference type="InterPro" id="IPR039505">
    <property type="entry name" value="DRC1/2_N"/>
</dbReference>
<dbReference type="GO" id="GO:0060285">
    <property type="term" value="P:cilium-dependent cell motility"/>
    <property type="evidence" value="ECO:0007669"/>
    <property type="project" value="TreeGrafter"/>
</dbReference>
<evidence type="ECO:0000256" key="2">
    <source>
        <dbReference type="SAM" id="Coils"/>
    </source>
</evidence>
<dbReference type="KEGG" id="hazt:125179228"/>
<feature type="domain" description="Dynein regulatory complex protein 1/2 N-terminal" evidence="3">
    <location>
        <begin position="4"/>
        <end position="69"/>
    </location>
</feature>
<keyword evidence="1 2" id="KW-0175">Coiled coil</keyword>
<dbReference type="RefSeq" id="XP_047740626.1">
    <property type="nucleotide sequence ID" value="XM_047884670.1"/>
</dbReference>
<organism evidence="4 5">
    <name type="scientific">Hyalella azteca</name>
    <name type="common">Amphipod</name>
    <dbReference type="NCBI Taxonomy" id="294128"/>
    <lineage>
        <taxon>Eukaryota</taxon>
        <taxon>Metazoa</taxon>
        <taxon>Ecdysozoa</taxon>
        <taxon>Arthropoda</taxon>
        <taxon>Crustacea</taxon>
        <taxon>Multicrustacea</taxon>
        <taxon>Malacostraca</taxon>
        <taxon>Eumalacostraca</taxon>
        <taxon>Peracarida</taxon>
        <taxon>Amphipoda</taxon>
        <taxon>Senticaudata</taxon>
        <taxon>Talitrida</taxon>
        <taxon>Talitroidea</taxon>
        <taxon>Hyalellidae</taxon>
        <taxon>Hyalella</taxon>
    </lineage>
</organism>
<dbReference type="PANTHER" id="PTHR21625">
    <property type="entry name" value="NYD-SP28 PROTEIN"/>
    <property type="match status" value="1"/>
</dbReference>
<keyword evidence="4" id="KW-1185">Reference proteome</keyword>
<proteinExistence type="predicted"/>
<reference evidence="5" key="1">
    <citation type="submission" date="2025-08" db="UniProtKB">
        <authorList>
            <consortium name="RefSeq"/>
        </authorList>
    </citation>
    <scope>IDENTIFICATION</scope>
    <source>
        <tissue evidence="5">Whole organism</tissue>
    </source>
</reference>
<dbReference type="PANTHER" id="PTHR21625:SF1">
    <property type="entry name" value="DYNEIN REGULATORY COMPLEX PROTEIN 1"/>
    <property type="match status" value="1"/>
</dbReference>
<dbReference type="AlphaFoldDB" id="A0A979FW56"/>
<dbReference type="GO" id="GO:0070286">
    <property type="term" value="P:axonemal dynein complex assembly"/>
    <property type="evidence" value="ECO:0007669"/>
    <property type="project" value="InterPro"/>
</dbReference>
<evidence type="ECO:0000313" key="4">
    <source>
        <dbReference type="Proteomes" id="UP000694843"/>
    </source>
</evidence>
<dbReference type="GO" id="GO:0003352">
    <property type="term" value="P:regulation of cilium movement"/>
    <property type="evidence" value="ECO:0007669"/>
    <property type="project" value="TreeGrafter"/>
</dbReference>
<evidence type="ECO:0000256" key="1">
    <source>
        <dbReference type="ARBA" id="ARBA00023054"/>
    </source>
</evidence>
<dbReference type="Proteomes" id="UP000694843">
    <property type="component" value="Unplaced"/>
</dbReference>
<dbReference type="GeneID" id="125179228"/>
<dbReference type="GO" id="GO:0005858">
    <property type="term" value="C:axonemal dynein complex"/>
    <property type="evidence" value="ECO:0007669"/>
    <property type="project" value="InterPro"/>
</dbReference>